<comment type="catalytic activity">
    <reaction evidence="1">
        <text>S-ubiquitinyl-[E2 ubiquitin-conjugating enzyme]-L-cysteine + [acceptor protein]-L-lysine = [E2 ubiquitin-conjugating enzyme]-L-cysteine + N(6)-ubiquitinyl-[acceptor protein]-L-lysine.</text>
        <dbReference type="EC" id="2.3.2.27"/>
    </reaction>
</comment>
<evidence type="ECO:0000313" key="18">
    <source>
        <dbReference type="EMBL" id="KAH7525291.1"/>
    </source>
</evidence>
<feature type="region of interest" description="Disordered" evidence="15">
    <location>
        <begin position="265"/>
        <end position="287"/>
    </location>
</feature>
<evidence type="ECO:0000256" key="13">
    <source>
        <dbReference type="ARBA" id="ARBA00024209"/>
    </source>
</evidence>
<dbReference type="SUPFAM" id="SSF57850">
    <property type="entry name" value="RING/U-box"/>
    <property type="match status" value="1"/>
</dbReference>
<dbReference type="EMBL" id="JAEACU010000006">
    <property type="protein sequence ID" value="KAH7525291.1"/>
    <property type="molecule type" value="Genomic_DNA"/>
</dbReference>
<dbReference type="PROSITE" id="PS50089">
    <property type="entry name" value="ZF_RING_2"/>
    <property type="match status" value="1"/>
</dbReference>
<feature type="domain" description="RING-type" evidence="17">
    <location>
        <begin position="147"/>
        <end position="189"/>
    </location>
</feature>
<keyword evidence="7" id="KW-0479">Metal-binding</keyword>
<evidence type="ECO:0000256" key="4">
    <source>
        <dbReference type="ARBA" id="ARBA00012483"/>
    </source>
</evidence>
<dbReference type="EC" id="2.3.2.27" evidence="4"/>
<dbReference type="PANTHER" id="PTHR45768">
    <property type="entry name" value="E3 UBIQUITIN-PROTEIN LIGASE RNF13-LIKE"/>
    <property type="match status" value="1"/>
</dbReference>
<dbReference type="CDD" id="cd16461">
    <property type="entry name" value="RING-H2_EL5-like"/>
    <property type="match status" value="1"/>
</dbReference>
<dbReference type="InterPro" id="IPR013083">
    <property type="entry name" value="Znf_RING/FYVE/PHD"/>
</dbReference>
<dbReference type="PANTHER" id="PTHR45768:SF16">
    <property type="entry name" value="E3 UBIQUITIN-PROTEIN LIGASE ATL4"/>
    <property type="match status" value="1"/>
</dbReference>
<dbReference type="InterPro" id="IPR001841">
    <property type="entry name" value="Znf_RING"/>
</dbReference>
<evidence type="ECO:0000313" key="19">
    <source>
        <dbReference type="Proteomes" id="UP000813462"/>
    </source>
</evidence>
<keyword evidence="5" id="KW-0808">Transferase</keyword>
<proteinExistence type="inferred from homology"/>
<reference evidence="18" key="1">
    <citation type="journal article" date="2021" name="Front. Plant Sci.">
        <title>Chromosome-Scale Genome Assembly for Chinese Sour Jujube and Insights Into Its Genome Evolution and Domestication Signature.</title>
        <authorList>
            <person name="Shen L.-Y."/>
            <person name="Luo H."/>
            <person name="Wang X.-L."/>
            <person name="Wang X.-M."/>
            <person name="Qiu X.-J."/>
            <person name="Liu H."/>
            <person name="Zhou S.-S."/>
            <person name="Jia K.-H."/>
            <person name="Nie S."/>
            <person name="Bao Y.-T."/>
            <person name="Zhang R.-G."/>
            <person name="Yun Q.-Z."/>
            <person name="Chai Y.-H."/>
            <person name="Lu J.-Y."/>
            <person name="Li Y."/>
            <person name="Zhao S.-W."/>
            <person name="Mao J.-F."/>
            <person name="Jia S.-G."/>
            <person name="Mao Y.-M."/>
        </authorList>
    </citation>
    <scope>NUCLEOTIDE SEQUENCE</scope>
    <source>
        <strain evidence="18">AT0</strain>
        <tissue evidence="18">Leaf</tissue>
    </source>
</reference>
<evidence type="ECO:0000256" key="14">
    <source>
        <dbReference type="PROSITE-ProRule" id="PRU00175"/>
    </source>
</evidence>
<keyword evidence="12 16" id="KW-0472">Membrane</keyword>
<evidence type="ECO:0000256" key="10">
    <source>
        <dbReference type="ARBA" id="ARBA00022833"/>
    </source>
</evidence>
<comment type="subcellular location">
    <subcellularLocation>
        <location evidence="2">Membrane</location>
        <topology evidence="2">Single-pass membrane protein</topology>
    </subcellularLocation>
</comment>
<sequence length="387" mass="42000">MSSPPPLLSFVQGGGENTNTETITDYYNSTASSPPHHHSTSTSFSNLSPSILIIVLILAITFIASVSLCLLLRHLNRRCLRHLSQSASSSFSSSSSTVIPLESHRISARRVSPEDPTASLIDSLPLFTFSSVTRRSSSSGAAAAADCAVCLSKFEPDDQLRLLPLCCHAFHALCVDTWLQSNQTCPLCRSPIFASETEILKSLTAANTGENTSGRSGGSFRLEIGSVSGRQTESIGDGGGRDRRRSYSIGSFEYLVEDDSEVSLSNAHRRSVSDQKDDGQPPGMVPEESLAGEVAAGSGRSWLKEYVDRLSMSLSSRAQSFRSSGRFFTGSSRQSEVTVAGEWDMEAARVGEEISEMFRWFSGILVLFTFEVRSTVEILRLSILQQN</sequence>
<evidence type="ECO:0000256" key="5">
    <source>
        <dbReference type="ARBA" id="ARBA00022679"/>
    </source>
</evidence>
<keyword evidence="11 16" id="KW-1133">Transmembrane helix</keyword>
<comment type="pathway">
    <text evidence="3">Protein modification; protein ubiquitination.</text>
</comment>
<accession>A0A978VBK6</accession>
<keyword evidence="8 14" id="KW-0863">Zinc-finger</keyword>
<keyword evidence="10" id="KW-0862">Zinc</keyword>
<comment type="caution">
    <text evidence="18">The sequence shown here is derived from an EMBL/GenBank/DDBJ whole genome shotgun (WGS) entry which is preliminary data.</text>
</comment>
<feature type="compositionally biased region" description="Low complexity" evidence="15">
    <location>
        <begin position="29"/>
        <end position="44"/>
    </location>
</feature>
<name>A0A978VBK6_ZIZJJ</name>
<dbReference type="Gene3D" id="3.30.40.10">
    <property type="entry name" value="Zinc/RING finger domain, C3HC4 (zinc finger)"/>
    <property type="match status" value="1"/>
</dbReference>
<keyword evidence="6 16" id="KW-0812">Transmembrane</keyword>
<evidence type="ECO:0000259" key="17">
    <source>
        <dbReference type="PROSITE" id="PS50089"/>
    </source>
</evidence>
<gene>
    <name evidence="18" type="ORF">FEM48_Zijuj06G0209400</name>
</gene>
<evidence type="ECO:0000256" key="1">
    <source>
        <dbReference type="ARBA" id="ARBA00000900"/>
    </source>
</evidence>
<evidence type="ECO:0000256" key="12">
    <source>
        <dbReference type="ARBA" id="ARBA00023136"/>
    </source>
</evidence>
<dbReference type="GO" id="GO:0008270">
    <property type="term" value="F:zinc ion binding"/>
    <property type="evidence" value="ECO:0007669"/>
    <property type="project" value="UniProtKB-KW"/>
</dbReference>
<dbReference type="Proteomes" id="UP000813462">
    <property type="component" value="Unassembled WGS sequence"/>
</dbReference>
<dbReference type="GO" id="GO:0061630">
    <property type="term" value="F:ubiquitin protein ligase activity"/>
    <property type="evidence" value="ECO:0007669"/>
    <property type="project" value="UniProtKB-EC"/>
</dbReference>
<dbReference type="GO" id="GO:0016020">
    <property type="term" value="C:membrane"/>
    <property type="evidence" value="ECO:0007669"/>
    <property type="project" value="UniProtKB-SubCell"/>
</dbReference>
<comment type="similarity">
    <text evidence="13">Belongs to the RING-type zinc finger family. ATL subfamily.</text>
</comment>
<dbReference type="AlphaFoldDB" id="A0A978VBK6"/>
<feature type="region of interest" description="Disordered" evidence="15">
    <location>
        <begin position="21"/>
        <end position="44"/>
    </location>
</feature>
<dbReference type="SMART" id="SM00184">
    <property type="entry name" value="RING"/>
    <property type="match status" value="1"/>
</dbReference>
<organism evidence="18 19">
    <name type="scientific">Ziziphus jujuba var. spinosa</name>
    <dbReference type="NCBI Taxonomy" id="714518"/>
    <lineage>
        <taxon>Eukaryota</taxon>
        <taxon>Viridiplantae</taxon>
        <taxon>Streptophyta</taxon>
        <taxon>Embryophyta</taxon>
        <taxon>Tracheophyta</taxon>
        <taxon>Spermatophyta</taxon>
        <taxon>Magnoliopsida</taxon>
        <taxon>eudicotyledons</taxon>
        <taxon>Gunneridae</taxon>
        <taxon>Pentapetalae</taxon>
        <taxon>rosids</taxon>
        <taxon>fabids</taxon>
        <taxon>Rosales</taxon>
        <taxon>Rhamnaceae</taxon>
        <taxon>Paliureae</taxon>
        <taxon>Ziziphus</taxon>
    </lineage>
</organism>
<protein>
    <recommendedName>
        <fullName evidence="4">RING-type E3 ubiquitin transferase</fullName>
        <ecNumber evidence="4">2.3.2.27</ecNumber>
    </recommendedName>
</protein>
<keyword evidence="9" id="KW-0833">Ubl conjugation pathway</keyword>
<evidence type="ECO:0000256" key="15">
    <source>
        <dbReference type="SAM" id="MobiDB-lite"/>
    </source>
</evidence>
<evidence type="ECO:0000256" key="16">
    <source>
        <dbReference type="SAM" id="Phobius"/>
    </source>
</evidence>
<feature type="transmembrane region" description="Helical" evidence="16">
    <location>
        <begin position="51"/>
        <end position="72"/>
    </location>
</feature>
<dbReference type="GO" id="GO:0016567">
    <property type="term" value="P:protein ubiquitination"/>
    <property type="evidence" value="ECO:0007669"/>
    <property type="project" value="TreeGrafter"/>
</dbReference>
<evidence type="ECO:0000256" key="8">
    <source>
        <dbReference type="ARBA" id="ARBA00022771"/>
    </source>
</evidence>
<dbReference type="FunFam" id="3.30.40.10:FF:000187">
    <property type="entry name" value="E3 ubiquitin-protein ligase ATL6"/>
    <property type="match status" value="1"/>
</dbReference>
<evidence type="ECO:0000256" key="2">
    <source>
        <dbReference type="ARBA" id="ARBA00004167"/>
    </source>
</evidence>
<evidence type="ECO:0000256" key="3">
    <source>
        <dbReference type="ARBA" id="ARBA00004906"/>
    </source>
</evidence>
<evidence type="ECO:0000256" key="9">
    <source>
        <dbReference type="ARBA" id="ARBA00022786"/>
    </source>
</evidence>
<evidence type="ECO:0000256" key="7">
    <source>
        <dbReference type="ARBA" id="ARBA00022723"/>
    </source>
</evidence>
<evidence type="ECO:0000256" key="6">
    <source>
        <dbReference type="ARBA" id="ARBA00022692"/>
    </source>
</evidence>
<evidence type="ECO:0000256" key="11">
    <source>
        <dbReference type="ARBA" id="ARBA00022989"/>
    </source>
</evidence>
<dbReference type="Pfam" id="PF13639">
    <property type="entry name" value="zf-RING_2"/>
    <property type="match status" value="1"/>
</dbReference>